<sequence length="121" mass="14050">MQELKSCFAPSNYHSNKHVSFAQEPIICTSAPFLWKDEEYSDDLTSEENEEEKFQNNDEDEYQSKSTNECSHPFFFAVIFILVSLTLLFKICHFSSGVLPTEIMNNFGNTYFLRSIIDLII</sequence>
<proteinExistence type="predicted"/>
<reference evidence="3 4" key="1">
    <citation type="submission" date="2024-04" db="EMBL/GenBank/DDBJ databases">
        <title>Tritrichomonas musculus Genome.</title>
        <authorList>
            <person name="Alves-Ferreira E."/>
            <person name="Grigg M."/>
            <person name="Lorenzi H."/>
            <person name="Galac M."/>
        </authorList>
    </citation>
    <scope>NUCLEOTIDE SEQUENCE [LARGE SCALE GENOMIC DNA]</scope>
    <source>
        <strain evidence="3 4">EAF2021</strain>
    </source>
</reference>
<accession>A0ABR2L1F9</accession>
<evidence type="ECO:0000313" key="3">
    <source>
        <dbReference type="EMBL" id="KAK8897042.1"/>
    </source>
</evidence>
<keyword evidence="2" id="KW-0812">Transmembrane</keyword>
<protein>
    <submittedName>
        <fullName evidence="3">Uncharacterized protein</fullName>
    </submittedName>
</protein>
<gene>
    <name evidence="3" type="ORF">M9Y10_014976</name>
</gene>
<dbReference type="EMBL" id="JAPFFF010000002">
    <property type="protein sequence ID" value="KAK8897042.1"/>
    <property type="molecule type" value="Genomic_DNA"/>
</dbReference>
<evidence type="ECO:0000256" key="1">
    <source>
        <dbReference type="SAM" id="MobiDB-lite"/>
    </source>
</evidence>
<organism evidence="3 4">
    <name type="scientific">Tritrichomonas musculus</name>
    <dbReference type="NCBI Taxonomy" id="1915356"/>
    <lineage>
        <taxon>Eukaryota</taxon>
        <taxon>Metamonada</taxon>
        <taxon>Parabasalia</taxon>
        <taxon>Tritrichomonadida</taxon>
        <taxon>Tritrichomonadidae</taxon>
        <taxon>Tritrichomonas</taxon>
    </lineage>
</organism>
<feature type="transmembrane region" description="Helical" evidence="2">
    <location>
        <begin position="74"/>
        <end position="92"/>
    </location>
</feature>
<feature type="region of interest" description="Disordered" evidence="1">
    <location>
        <begin position="41"/>
        <end position="67"/>
    </location>
</feature>
<keyword evidence="2" id="KW-1133">Transmembrane helix</keyword>
<dbReference type="Proteomes" id="UP001470230">
    <property type="component" value="Unassembled WGS sequence"/>
</dbReference>
<keyword evidence="2" id="KW-0472">Membrane</keyword>
<evidence type="ECO:0000313" key="4">
    <source>
        <dbReference type="Proteomes" id="UP001470230"/>
    </source>
</evidence>
<keyword evidence="4" id="KW-1185">Reference proteome</keyword>
<evidence type="ECO:0000256" key="2">
    <source>
        <dbReference type="SAM" id="Phobius"/>
    </source>
</evidence>
<name>A0ABR2L1F9_9EUKA</name>
<comment type="caution">
    <text evidence="3">The sequence shown here is derived from an EMBL/GenBank/DDBJ whole genome shotgun (WGS) entry which is preliminary data.</text>
</comment>
<feature type="compositionally biased region" description="Acidic residues" evidence="1">
    <location>
        <begin position="41"/>
        <end position="61"/>
    </location>
</feature>